<evidence type="ECO:0000313" key="7">
    <source>
        <dbReference type="Proteomes" id="UP000016924"/>
    </source>
</evidence>
<dbReference type="OrthoDB" id="2801544at2759"/>
<evidence type="ECO:0000313" key="6">
    <source>
        <dbReference type="EMBL" id="EON67994.1"/>
    </source>
</evidence>
<dbReference type="GO" id="GO:0005524">
    <property type="term" value="F:ATP binding"/>
    <property type="evidence" value="ECO:0007669"/>
    <property type="project" value="UniProtKB-KW"/>
</dbReference>
<organism evidence="6 7">
    <name type="scientific">Coniosporium apollinis (strain CBS 100218)</name>
    <name type="common">Rock-inhabiting black yeast</name>
    <dbReference type="NCBI Taxonomy" id="1168221"/>
    <lineage>
        <taxon>Eukaryota</taxon>
        <taxon>Fungi</taxon>
        <taxon>Dikarya</taxon>
        <taxon>Ascomycota</taxon>
        <taxon>Pezizomycotina</taxon>
        <taxon>Dothideomycetes</taxon>
        <taxon>Dothideomycetes incertae sedis</taxon>
        <taxon>Coniosporium</taxon>
    </lineage>
</organism>
<dbReference type="AlphaFoldDB" id="R7Z1S0"/>
<feature type="region of interest" description="Disordered" evidence="4">
    <location>
        <begin position="845"/>
        <end position="867"/>
    </location>
</feature>
<reference evidence="7" key="1">
    <citation type="submission" date="2012-06" db="EMBL/GenBank/DDBJ databases">
        <title>The genome sequence of Coniosporium apollinis CBS 100218.</title>
        <authorList>
            <consortium name="The Broad Institute Genome Sequencing Platform"/>
            <person name="Cuomo C."/>
            <person name="Gorbushina A."/>
            <person name="Noack S."/>
            <person name="Walker B."/>
            <person name="Young S.K."/>
            <person name="Zeng Q."/>
            <person name="Gargeya S."/>
            <person name="Fitzgerald M."/>
            <person name="Haas B."/>
            <person name="Abouelleil A."/>
            <person name="Alvarado L."/>
            <person name="Arachchi H.M."/>
            <person name="Berlin A.M."/>
            <person name="Chapman S.B."/>
            <person name="Goldberg J."/>
            <person name="Griggs A."/>
            <person name="Gujja S."/>
            <person name="Hansen M."/>
            <person name="Howarth C."/>
            <person name="Imamovic A."/>
            <person name="Larimer J."/>
            <person name="McCowan C."/>
            <person name="Montmayeur A."/>
            <person name="Murphy C."/>
            <person name="Neiman D."/>
            <person name="Pearson M."/>
            <person name="Priest M."/>
            <person name="Roberts A."/>
            <person name="Saif S."/>
            <person name="Shea T."/>
            <person name="Sisk P."/>
            <person name="Sykes S."/>
            <person name="Wortman J."/>
            <person name="Nusbaum C."/>
            <person name="Birren B."/>
        </authorList>
    </citation>
    <scope>NUCLEOTIDE SEQUENCE [LARGE SCALE GENOMIC DNA]</scope>
    <source>
        <strain evidence="7">CBS 100218</strain>
    </source>
</reference>
<dbReference type="OMA" id="NLVDHWL"/>
<evidence type="ECO:0000256" key="4">
    <source>
        <dbReference type="SAM" id="MobiDB-lite"/>
    </source>
</evidence>
<dbReference type="InterPro" id="IPR001650">
    <property type="entry name" value="Helicase_C-like"/>
</dbReference>
<dbReference type="PROSITE" id="PS51194">
    <property type="entry name" value="HELICASE_CTER"/>
    <property type="match status" value="1"/>
</dbReference>
<accession>R7Z1S0</accession>
<feature type="domain" description="Helicase C-terminal" evidence="5">
    <location>
        <begin position="876"/>
        <end position="1035"/>
    </location>
</feature>
<dbReference type="RefSeq" id="XP_007783311.1">
    <property type="nucleotide sequence ID" value="XM_007785121.1"/>
</dbReference>
<feature type="compositionally biased region" description="Basic residues" evidence="4">
    <location>
        <begin position="1092"/>
        <end position="1113"/>
    </location>
</feature>
<dbReference type="InterPro" id="IPR049730">
    <property type="entry name" value="SNF2/RAD54-like_C"/>
</dbReference>
<dbReference type="InterPro" id="IPR038718">
    <property type="entry name" value="SNF2-like_sf"/>
</dbReference>
<keyword evidence="3" id="KW-0067">ATP-binding</keyword>
<dbReference type="InterPro" id="IPR000330">
    <property type="entry name" value="SNF2_N"/>
</dbReference>
<feature type="region of interest" description="Disordered" evidence="4">
    <location>
        <begin position="806"/>
        <end position="828"/>
    </location>
</feature>
<dbReference type="InterPro" id="IPR014001">
    <property type="entry name" value="Helicase_ATP-bd"/>
</dbReference>
<dbReference type="GO" id="GO:0005634">
    <property type="term" value="C:nucleus"/>
    <property type="evidence" value="ECO:0007669"/>
    <property type="project" value="TreeGrafter"/>
</dbReference>
<dbReference type="Proteomes" id="UP000016924">
    <property type="component" value="Unassembled WGS sequence"/>
</dbReference>
<name>R7Z1S0_CONA1</name>
<evidence type="ECO:0000256" key="3">
    <source>
        <dbReference type="ARBA" id="ARBA00022840"/>
    </source>
</evidence>
<sequence>MRKSDFFDQVWHSIQKLVLEKRIKVYIKEICADRVTAFRIYLLPHDVGRSRIERSSNSRNSALDTLMASINVSPQAWSDPDSAHEQQHFDRWATADKQSLFYMFNTLPSPSPQPERIQDKYSRLAVEELLDSASWVSGLKTALYPYQARSAALMVQRESAPELQLDPRLELRHAPDGQPFYYWAQAGIFLKNPRYYEANKGGILAETMGLGKTLICLAVILATRDHLPHIPPQYQQSTTTREKVGSLVDMAVATANRHSIPWKAFFRRLEDETGEAMTRCVNELEAASARYIIPAKPPRPQRRSLPSPREITMCSGTILVVPPNLVHQWQAEIQKHVVDGYLRVFFAVQPTTKLPSVAELSTYDLVIFSRPRFEREISDGSDKQGRRTHKGRQLGCNCSYIGSSRTVDCYCFREKNVYDSPLKKLHWLRIIIDEGHNFSSASSHAVTVADKLVIADRRWVVSGTPAKDQLLGVEVDLAVHDDGADVEVRQSREMMLEQRKDFSILEDASDAISSLGSLATNFLKVQPWATSDREERIYWDDYVYRHEHLTRRTYSGFSLCLRRALEQLVVKSRFADVEKDIALPPLHHRVVLLEPSFYDKLTANLFIQVLRANAVTSERTDTDYLFHPNSRKARYQLITNLRQSNFTWTGFSEEDVQKTLKVSEEYLLKEDTSCTDTDRRLLEESIALTKVAAESPGWKALSWAHEVGMFVEDWPRDSAASWSLGGSGSAPPLLVGITQLLKAQALVDSQLSATDPTHGLQAAGNAAKAEINEVEERTAEVKKKKNNEIMTSKSVPSSCVLEEVAASKRHPVSTPGKTSPKKGASMACAPGAGDGASIALRTASPKKRIAQDETDHELSEDSPLKQTSVIGTTSSKLSYLLEQIRLHHEQEKILIFYDSDNNAYYIAQCLELLHIKHRIYAKSLKNKLRSQYVVAFREDPTIRVMLLDIRCGALGLDINSASRIYFINPCNRPNIEAQAIKRAHRIGQTRPVYVETLVAKGTVEEAIFERAKAMTRTEHQETKTLEDDQKIKDIVMEAPAIPVDPAEAFGERQMARLQTPLQVFGRPGRGQARIDSVDTQSNGDKTLESPAKRQRTVKPTPKKAKPATKKGKRVPALSDVVRVATPAEAEGEPSLSLFGGPANA</sequence>
<dbReference type="Pfam" id="PF00271">
    <property type="entry name" value="Helicase_C"/>
    <property type="match status" value="1"/>
</dbReference>
<evidence type="ECO:0000256" key="1">
    <source>
        <dbReference type="ARBA" id="ARBA00022741"/>
    </source>
</evidence>
<dbReference type="GO" id="GO:0016787">
    <property type="term" value="F:hydrolase activity"/>
    <property type="evidence" value="ECO:0007669"/>
    <property type="project" value="UniProtKB-KW"/>
</dbReference>
<dbReference type="PANTHER" id="PTHR45626">
    <property type="entry name" value="TRANSCRIPTION TERMINATION FACTOR 2-RELATED"/>
    <property type="match status" value="1"/>
</dbReference>
<dbReference type="eggNOG" id="KOG4439">
    <property type="taxonomic scope" value="Eukaryota"/>
</dbReference>
<feature type="region of interest" description="Disordered" evidence="4">
    <location>
        <begin position="1064"/>
        <end position="1144"/>
    </location>
</feature>
<dbReference type="STRING" id="1168221.R7Z1S0"/>
<evidence type="ECO:0000256" key="2">
    <source>
        <dbReference type="ARBA" id="ARBA00022801"/>
    </source>
</evidence>
<dbReference type="SMART" id="SM00487">
    <property type="entry name" value="DEXDc"/>
    <property type="match status" value="1"/>
</dbReference>
<keyword evidence="2" id="KW-0378">Hydrolase</keyword>
<dbReference type="GO" id="GO:0006281">
    <property type="term" value="P:DNA repair"/>
    <property type="evidence" value="ECO:0007669"/>
    <property type="project" value="TreeGrafter"/>
</dbReference>
<dbReference type="InterPro" id="IPR027417">
    <property type="entry name" value="P-loop_NTPase"/>
</dbReference>
<protein>
    <recommendedName>
        <fullName evidence="5">Helicase C-terminal domain-containing protein</fullName>
    </recommendedName>
</protein>
<dbReference type="CDD" id="cd18793">
    <property type="entry name" value="SF2_C_SNF"/>
    <property type="match status" value="1"/>
</dbReference>
<dbReference type="Gene3D" id="3.40.50.300">
    <property type="entry name" value="P-loop containing nucleotide triphosphate hydrolases"/>
    <property type="match status" value="1"/>
</dbReference>
<dbReference type="Gene3D" id="3.40.50.10810">
    <property type="entry name" value="Tandem AAA-ATPase domain"/>
    <property type="match status" value="2"/>
</dbReference>
<dbReference type="SUPFAM" id="SSF52540">
    <property type="entry name" value="P-loop containing nucleoside triphosphate hydrolases"/>
    <property type="match status" value="2"/>
</dbReference>
<proteinExistence type="predicted"/>
<dbReference type="HOGENOM" id="CLU_003233_0_1_1"/>
<gene>
    <name evidence="6" type="ORF">W97_07140</name>
</gene>
<dbReference type="InterPro" id="IPR050628">
    <property type="entry name" value="SNF2_RAD54_helicase_TF"/>
</dbReference>
<dbReference type="eggNOG" id="KOG1001">
    <property type="taxonomic scope" value="Eukaryota"/>
</dbReference>
<dbReference type="PANTHER" id="PTHR45626:SF51">
    <property type="entry name" value="SNF2-RELATED DOMAIN-CONTAINING PROTEIN"/>
    <property type="match status" value="1"/>
</dbReference>
<dbReference type="GeneID" id="19904451"/>
<evidence type="ECO:0000259" key="5">
    <source>
        <dbReference type="PROSITE" id="PS51194"/>
    </source>
</evidence>
<dbReference type="EMBL" id="JH767592">
    <property type="protein sequence ID" value="EON67994.1"/>
    <property type="molecule type" value="Genomic_DNA"/>
</dbReference>
<keyword evidence="1" id="KW-0547">Nucleotide-binding</keyword>
<dbReference type="Pfam" id="PF00176">
    <property type="entry name" value="SNF2-rel_dom"/>
    <property type="match status" value="1"/>
</dbReference>
<feature type="compositionally biased region" description="Basic and acidic residues" evidence="4">
    <location>
        <begin position="849"/>
        <end position="863"/>
    </location>
</feature>
<keyword evidence="7" id="KW-1185">Reference proteome</keyword>
<dbReference type="GO" id="GO:0008094">
    <property type="term" value="F:ATP-dependent activity, acting on DNA"/>
    <property type="evidence" value="ECO:0007669"/>
    <property type="project" value="TreeGrafter"/>
</dbReference>